<evidence type="ECO:0000259" key="1">
    <source>
        <dbReference type="Pfam" id="PF19276"/>
    </source>
</evidence>
<dbReference type="Gene3D" id="1.10.3210.10">
    <property type="entry name" value="Hypothetical protein af1432"/>
    <property type="match status" value="1"/>
</dbReference>
<dbReference type="InterPro" id="IPR050135">
    <property type="entry name" value="dGTPase-like"/>
</dbReference>
<evidence type="ECO:0000313" key="2">
    <source>
        <dbReference type="EMBL" id="GAH66340.1"/>
    </source>
</evidence>
<protein>
    <recommendedName>
        <fullName evidence="1">HD-associated domain-containing protein</fullName>
    </recommendedName>
</protein>
<dbReference type="GO" id="GO:0008832">
    <property type="term" value="F:dGTPase activity"/>
    <property type="evidence" value="ECO:0007669"/>
    <property type="project" value="TreeGrafter"/>
</dbReference>
<reference evidence="2" key="1">
    <citation type="journal article" date="2014" name="Front. Microbiol.">
        <title>High frequency of phylogenetically diverse reductive dehalogenase-homologous genes in deep subseafloor sedimentary metagenomes.</title>
        <authorList>
            <person name="Kawai M."/>
            <person name="Futagami T."/>
            <person name="Toyoda A."/>
            <person name="Takaki Y."/>
            <person name="Nishi S."/>
            <person name="Hori S."/>
            <person name="Arai W."/>
            <person name="Tsubouchi T."/>
            <person name="Morono Y."/>
            <person name="Uchiyama I."/>
            <person name="Ito T."/>
            <person name="Fujiyama A."/>
            <person name="Inagaki F."/>
            <person name="Takami H."/>
        </authorList>
    </citation>
    <scope>NUCLEOTIDE SEQUENCE</scope>
    <source>
        <strain evidence="2">Expedition CK06-06</strain>
    </source>
</reference>
<accession>X1IAM4</accession>
<comment type="caution">
    <text evidence="2">The sequence shown here is derived from an EMBL/GenBank/DDBJ whole genome shotgun (WGS) entry which is preliminary data.</text>
</comment>
<organism evidence="2">
    <name type="scientific">marine sediment metagenome</name>
    <dbReference type="NCBI Taxonomy" id="412755"/>
    <lineage>
        <taxon>unclassified sequences</taxon>
        <taxon>metagenomes</taxon>
        <taxon>ecological metagenomes</taxon>
    </lineage>
</organism>
<dbReference type="GO" id="GO:0006203">
    <property type="term" value="P:dGTP catabolic process"/>
    <property type="evidence" value="ECO:0007669"/>
    <property type="project" value="TreeGrafter"/>
</dbReference>
<dbReference type="Pfam" id="PF19276">
    <property type="entry name" value="HD_assoc_2"/>
    <property type="match status" value="1"/>
</dbReference>
<gene>
    <name evidence="2" type="ORF">S03H2_54393</name>
</gene>
<dbReference type="PANTHER" id="PTHR11373:SF4">
    <property type="entry name" value="DEOXYNUCLEOSIDE TRIPHOSPHATE TRIPHOSPHOHYDROLASE SAMHD1"/>
    <property type="match status" value="1"/>
</dbReference>
<proteinExistence type="predicted"/>
<dbReference type="EMBL" id="BARU01034678">
    <property type="protein sequence ID" value="GAH66340.1"/>
    <property type="molecule type" value="Genomic_DNA"/>
</dbReference>
<feature type="non-terminal residue" evidence="2">
    <location>
        <position position="1"/>
    </location>
</feature>
<sequence>SLESKQVEKNPYAYICDIVGNTLCADLLDYVRRDFYFTGLREDYDERFLSYLYLTTYNKRKRLVLRLTKPRTGTLRRDVRSELLHLVRLRYSLAEKVYYHHTKIASSAMLIAAVNDMIQNNLLRVEKLYDMTEDDLLNFIEDNGTDIAKYLIKKLRRRQIYKPVYGLKYSVGDVRKEKLIIEFRDKNNRWKMRRRLEVQGFGALKGKLVLYCSDEDMGYKTIETIVNKNDDIGPLNIIAEDRVKEEIKTSIIQKHL</sequence>
<dbReference type="InterPro" id="IPR045509">
    <property type="entry name" value="HD_assoc_2"/>
</dbReference>
<name>X1IAM4_9ZZZZ</name>
<dbReference type="PANTHER" id="PTHR11373">
    <property type="entry name" value="DEOXYNUCLEOSIDE TRIPHOSPHATE TRIPHOSPHOHYDROLASE"/>
    <property type="match status" value="1"/>
</dbReference>
<dbReference type="AlphaFoldDB" id="X1IAM4"/>
<feature type="non-terminal residue" evidence="2">
    <location>
        <position position="256"/>
    </location>
</feature>
<feature type="domain" description="HD-associated" evidence="1">
    <location>
        <begin position="90"/>
        <end position="167"/>
    </location>
</feature>
<dbReference type="SUPFAM" id="SSF109604">
    <property type="entry name" value="HD-domain/PDEase-like"/>
    <property type="match status" value="1"/>
</dbReference>